<dbReference type="Gene3D" id="3.90.1150.10">
    <property type="entry name" value="Aspartate Aminotransferase, domain 1"/>
    <property type="match status" value="1"/>
</dbReference>
<dbReference type="AlphaFoldDB" id="A0A8J2WT57"/>
<dbReference type="InterPro" id="IPR000796">
    <property type="entry name" value="Asp_trans"/>
</dbReference>
<gene>
    <name evidence="10" type="ORF">PECAL_2P02960</name>
</gene>
<dbReference type="InterPro" id="IPR015421">
    <property type="entry name" value="PyrdxlP-dep_Trfase_major"/>
</dbReference>
<dbReference type="Pfam" id="PF00155">
    <property type="entry name" value="Aminotran_1_2"/>
    <property type="match status" value="1"/>
</dbReference>
<dbReference type="InterPro" id="IPR015424">
    <property type="entry name" value="PyrdxlP-dep_Trfase"/>
</dbReference>
<protein>
    <recommendedName>
        <fullName evidence="8">Aspartate aminotransferase</fullName>
        <ecNumber evidence="8">2.6.1.1</ecNumber>
    </recommendedName>
</protein>
<dbReference type="EMBL" id="CAKKNE010000002">
    <property type="protein sequence ID" value="CAH0367282.1"/>
    <property type="molecule type" value="Genomic_DNA"/>
</dbReference>
<dbReference type="PROSITE" id="PS00105">
    <property type="entry name" value="AA_TRANSFER_CLASS_1"/>
    <property type="match status" value="1"/>
</dbReference>
<evidence type="ECO:0000256" key="2">
    <source>
        <dbReference type="ARBA" id="ARBA00007441"/>
    </source>
</evidence>
<comment type="subunit">
    <text evidence="3 8">Homodimer.</text>
</comment>
<evidence type="ECO:0000313" key="10">
    <source>
        <dbReference type="EMBL" id="CAH0367282.1"/>
    </source>
</evidence>
<evidence type="ECO:0000256" key="5">
    <source>
        <dbReference type="ARBA" id="ARBA00022679"/>
    </source>
</evidence>
<dbReference type="CDD" id="cd00609">
    <property type="entry name" value="AAT_like"/>
    <property type="match status" value="1"/>
</dbReference>
<dbReference type="InterPro" id="IPR004838">
    <property type="entry name" value="NHTrfase_class1_PyrdxlP-BS"/>
</dbReference>
<proteinExistence type="inferred from homology"/>
<evidence type="ECO:0000313" key="11">
    <source>
        <dbReference type="Proteomes" id="UP000789595"/>
    </source>
</evidence>
<comment type="similarity">
    <text evidence="2">Belongs to the class-I pyridoxal-phosphate-dependent aminotransferase family.</text>
</comment>
<dbReference type="GO" id="GO:0005739">
    <property type="term" value="C:mitochondrion"/>
    <property type="evidence" value="ECO:0007669"/>
    <property type="project" value="TreeGrafter"/>
</dbReference>
<evidence type="ECO:0000256" key="1">
    <source>
        <dbReference type="ARBA" id="ARBA00001933"/>
    </source>
</evidence>
<dbReference type="InterPro" id="IPR015422">
    <property type="entry name" value="PyrdxlP-dep_Trfase_small"/>
</dbReference>
<dbReference type="Proteomes" id="UP000789595">
    <property type="component" value="Unassembled WGS sequence"/>
</dbReference>
<comment type="caution">
    <text evidence="10">The sequence shown here is derived from an EMBL/GenBank/DDBJ whole genome shotgun (WGS) entry which is preliminary data.</text>
</comment>
<keyword evidence="4 8" id="KW-0032">Aminotransferase</keyword>
<dbReference type="PANTHER" id="PTHR11879">
    <property type="entry name" value="ASPARTATE AMINOTRANSFERASE"/>
    <property type="match status" value="1"/>
</dbReference>
<comment type="cofactor">
    <cofactor evidence="1">
        <name>pyridoxal 5'-phosphate</name>
        <dbReference type="ChEBI" id="CHEBI:597326"/>
    </cofactor>
</comment>
<dbReference type="SUPFAM" id="SSF53383">
    <property type="entry name" value="PLP-dependent transferases"/>
    <property type="match status" value="1"/>
</dbReference>
<evidence type="ECO:0000256" key="4">
    <source>
        <dbReference type="ARBA" id="ARBA00022576"/>
    </source>
</evidence>
<reference evidence="10" key="1">
    <citation type="submission" date="2021-11" db="EMBL/GenBank/DDBJ databases">
        <authorList>
            <consortium name="Genoscope - CEA"/>
            <person name="William W."/>
        </authorList>
    </citation>
    <scope>NUCLEOTIDE SEQUENCE</scope>
</reference>
<dbReference type="NCBIfam" id="NF006719">
    <property type="entry name" value="PRK09257.1"/>
    <property type="match status" value="1"/>
</dbReference>
<dbReference type="GO" id="GO:0030170">
    <property type="term" value="F:pyridoxal phosphate binding"/>
    <property type="evidence" value="ECO:0007669"/>
    <property type="project" value="InterPro"/>
</dbReference>
<keyword evidence="11" id="KW-1185">Reference proteome</keyword>
<evidence type="ECO:0000259" key="9">
    <source>
        <dbReference type="Pfam" id="PF00155"/>
    </source>
</evidence>
<dbReference type="OrthoDB" id="6752799at2759"/>
<sequence>MLLSRTARHLTRRARTLSAWAGVPAAPADPIVGLNQTFADDPSTTKVLLGVGAYRDDAGKPYVLPSIREAESRVVNGNPNHEYAAITGDAEFVKLSLEFAYGPDSAPLQEGRVAAAQVLSGTGGLRVCAQLIERLPRLTGSSQKPVCYMPEPTWGNHAKVFQDAGVEVRRYRYLDSNTKTTLDYEGMKEDLLGAEAGSTILLHACAHNPTGVDPSPDQWRDLSAALKKTDLQLFFDCAYQGFASGDAEADAVALRSFVEDGHQILLCQSYAKNFGLYGERVGALSAVCSSTEEKAALESQLKAIIRPMYSSPPIHGARIVKEVLGDATLRAQWTGECKEMANRIQEMRSLLREGLAEAGSTKDWSHITDQIGMFAYTGLSKEQVQKMRDESAVYCTLDGRISVAGLNRDNVAYVAAAIHAVSK</sequence>
<dbReference type="FunFam" id="3.90.1150.10:FF:000001">
    <property type="entry name" value="Aspartate aminotransferase"/>
    <property type="match status" value="1"/>
</dbReference>
<name>A0A8J2WT57_9STRA</name>
<comment type="miscellaneous">
    <text evidence="8">In eukaryotes there are cytoplasmic, mitochondrial and chloroplastic isozymes.</text>
</comment>
<dbReference type="GO" id="GO:0006520">
    <property type="term" value="P:amino acid metabolic process"/>
    <property type="evidence" value="ECO:0007669"/>
    <property type="project" value="InterPro"/>
</dbReference>
<evidence type="ECO:0000256" key="6">
    <source>
        <dbReference type="ARBA" id="ARBA00022898"/>
    </source>
</evidence>
<dbReference type="GO" id="GO:0004069">
    <property type="term" value="F:L-aspartate:2-oxoglutarate aminotransferase activity"/>
    <property type="evidence" value="ECO:0007669"/>
    <property type="project" value="UniProtKB-EC"/>
</dbReference>
<accession>A0A8J2WT57</accession>
<dbReference type="EC" id="2.6.1.1" evidence="8"/>
<organism evidence="10 11">
    <name type="scientific">Pelagomonas calceolata</name>
    <dbReference type="NCBI Taxonomy" id="35677"/>
    <lineage>
        <taxon>Eukaryota</taxon>
        <taxon>Sar</taxon>
        <taxon>Stramenopiles</taxon>
        <taxon>Ochrophyta</taxon>
        <taxon>Pelagophyceae</taxon>
        <taxon>Pelagomonadales</taxon>
        <taxon>Pelagomonadaceae</taxon>
        <taxon>Pelagomonas</taxon>
    </lineage>
</organism>
<feature type="domain" description="Aminotransferase class I/classII large" evidence="9">
    <location>
        <begin position="45"/>
        <end position="418"/>
    </location>
</feature>
<comment type="catalytic activity">
    <reaction evidence="7 8">
        <text>L-aspartate + 2-oxoglutarate = oxaloacetate + L-glutamate</text>
        <dbReference type="Rhea" id="RHEA:21824"/>
        <dbReference type="ChEBI" id="CHEBI:16452"/>
        <dbReference type="ChEBI" id="CHEBI:16810"/>
        <dbReference type="ChEBI" id="CHEBI:29985"/>
        <dbReference type="ChEBI" id="CHEBI:29991"/>
        <dbReference type="EC" id="2.6.1.1"/>
    </reaction>
</comment>
<evidence type="ECO:0000256" key="7">
    <source>
        <dbReference type="ARBA" id="ARBA00049185"/>
    </source>
</evidence>
<keyword evidence="5 8" id="KW-0808">Transferase</keyword>
<evidence type="ECO:0000256" key="8">
    <source>
        <dbReference type="RuleBase" id="RU000480"/>
    </source>
</evidence>
<dbReference type="PANTHER" id="PTHR11879:SF22">
    <property type="entry name" value="ASPARTATE AMINOTRANSFERASE, MITOCHONDRIAL"/>
    <property type="match status" value="1"/>
</dbReference>
<dbReference type="InterPro" id="IPR004839">
    <property type="entry name" value="Aminotransferase_I/II_large"/>
</dbReference>
<dbReference type="Gene3D" id="3.40.640.10">
    <property type="entry name" value="Type I PLP-dependent aspartate aminotransferase-like (Major domain)"/>
    <property type="match status" value="1"/>
</dbReference>
<dbReference type="PRINTS" id="PR00799">
    <property type="entry name" value="TRANSAMINASE"/>
</dbReference>
<keyword evidence="6" id="KW-0663">Pyridoxal phosphate</keyword>
<dbReference type="FunFam" id="3.40.640.10:FF:000066">
    <property type="entry name" value="Aspartate aminotransferase"/>
    <property type="match status" value="1"/>
</dbReference>
<evidence type="ECO:0000256" key="3">
    <source>
        <dbReference type="ARBA" id="ARBA00011738"/>
    </source>
</evidence>